<dbReference type="EMBL" id="CP047045">
    <property type="protein sequence ID" value="QGZ94889.1"/>
    <property type="molecule type" value="Genomic_DNA"/>
</dbReference>
<sequence>MDFARARDIMVESQVRPSDVTDTRIIHAMRTLPRERFAPAQRRTLAYGDLELEVAPGRTLMRPRDLAKLIHALAPQANERALEIAGATGYGAAVLAACCKHVITLDPDSSLSFAAGAALESCALTNVKAVSTPAVDGWSDEAPYDVMLVNGSAEIVPDAWLAQLAPGGRLGVIVRQGAAGSARIYTRAGESVAYRTVFDAAPPVAPGLERPASFAF</sequence>
<dbReference type="GO" id="GO:0032259">
    <property type="term" value="P:methylation"/>
    <property type="evidence" value="ECO:0007669"/>
    <property type="project" value="UniProtKB-KW"/>
</dbReference>
<dbReference type="RefSeq" id="WP_158765791.1">
    <property type="nucleotide sequence ID" value="NZ_CP047045.1"/>
</dbReference>
<comment type="similarity">
    <text evidence="1">Belongs to the methyltransferase superfamily. L-isoaspartyl/D-aspartyl protein methyltransferase family.</text>
</comment>
<dbReference type="Proteomes" id="UP000431269">
    <property type="component" value="Chromosome"/>
</dbReference>
<dbReference type="GO" id="GO:0005737">
    <property type="term" value="C:cytoplasm"/>
    <property type="evidence" value="ECO:0007669"/>
    <property type="project" value="TreeGrafter"/>
</dbReference>
<dbReference type="KEGG" id="tsv:DSM104635_01723"/>
<evidence type="ECO:0000313" key="4">
    <source>
        <dbReference type="EMBL" id="QGZ94889.1"/>
    </source>
</evidence>
<accession>A0A6I6MJP3</accession>
<dbReference type="InterPro" id="IPR029063">
    <property type="entry name" value="SAM-dependent_MTases_sf"/>
</dbReference>
<name>A0A6I6MJP3_9CAUL</name>
<evidence type="ECO:0000256" key="2">
    <source>
        <dbReference type="ARBA" id="ARBA00013346"/>
    </source>
</evidence>
<keyword evidence="4" id="KW-0489">Methyltransferase</keyword>
<dbReference type="Pfam" id="PF01135">
    <property type="entry name" value="PCMT"/>
    <property type="match status" value="1"/>
</dbReference>
<proteinExistence type="inferred from homology"/>
<dbReference type="PANTHER" id="PTHR11579:SF18">
    <property type="entry name" value="PROTEIN-L-ISOASPARTATE O-METHYLTRANSFERASE"/>
    <property type="match status" value="1"/>
</dbReference>
<dbReference type="Gene3D" id="3.40.50.150">
    <property type="entry name" value="Vaccinia Virus protein VP39"/>
    <property type="match status" value="1"/>
</dbReference>
<gene>
    <name evidence="4" type="primary">pcm_1</name>
    <name evidence="4" type="ORF">DSM104635_01723</name>
</gene>
<protein>
    <recommendedName>
        <fullName evidence="2">Protein-L-isoaspartate O-methyltransferase</fullName>
    </recommendedName>
    <alternativeName>
        <fullName evidence="3">Protein L-isoaspartyl methyltransferase</fullName>
    </alternativeName>
</protein>
<dbReference type="AlphaFoldDB" id="A0A6I6MJP3"/>
<organism evidence="4 5">
    <name type="scientific">Terricaulis silvestris</name>
    <dbReference type="NCBI Taxonomy" id="2686094"/>
    <lineage>
        <taxon>Bacteria</taxon>
        <taxon>Pseudomonadati</taxon>
        <taxon>Pseudomonadota</taxon>
        <taxon>Alphaproteobacteria</taxon>
        <taxon>Caulobacterales</taxon>
        <taxon>Caulobacteraceae</taxon>
        <taxon>Terricaulis</taxon>
    </lineage>
</organism>
<evidence type="ECO:0000313" key="5">
    <source>
        <dbReference type="Proteomes" id="UP000431269"/>
    </source>
</evidence>
<keyword evidence="4" id="KW-0808">Transferase</keyword>
<reference evidence="5" key="1">
    <citation type="submission" date="2019-12" db="EMBL/GenBank/DDBJ databases">
        <title>Complete genome of Terracaulis silvestris 0127_4.</title>
        <authorList>
            <person name="Vieira S."/>
            <person name="Riedel T."/>
            <person name="Sproer C."/>
            <person name="Pascual J."/>
            <person name="Boedeker C."/>
            <person name="Overmann J."/>
        </authorList>
    </citation>
    <scope>NUCLEOTIDE SEQUENCE [LARGE SCALE GENOMIC DNA]</scope>
    <source>
        <strain evidence="5">0127_4</strain>
    </source>
</reference>
<dbReference type="InterPro" id="IPR000682">
    <property type="entry name" value="PCMT"/>
</dbReference>
<evidence type="ECO:0000256" key="1">
    <source>
        <dbReference type="ARBA" id="ARBA00005369"/>
    </source>
</evidence>
<dbReference type="PANTHER" id="PTHR11579">
    <property type="entry name" value="PROTEIN-L-ISOASPARTATE O-METHYLTRANSFERASE"/>
    <property type="match status" value="1"/>
</dbReference>
<dbReference type="SUPFAM" id="SSF53335">
    <property type="entry name" value="S-adenosyl-L-methionine-dependent methyltransferases"/>
    <property type="match status" value="1"/>
</dbReference>
<keyword evidence="5" id="KW-1185">Reference proteome</keyword>
<dbReference type="GO" id="GO:0004719">
    <property type="term" value="F:protein-L-isoaspartate (D-aspartate) O-methyltransferase activity"/>
    <property type="evidence" value="ECO:0007669"/>
    <property type="project" value="InterPro"/>
</dbReference>
<evidence type="ECO:0000256" key="3">
    <source>
        <dbReference type="ARBA" id="ARBA00030757"/>
    </source>
</evidence>